<dbReference type="Proteomes" id="UP000598174">
    <property type="component" value="Unassembled WGS sequence"/>
</dbReference>
<dbReference type="RefSeq" id="WP_203822660.1">
    <property type="nucleotide sequence ID" value="NZ_BAAABP010000005.1"/>
</dbReference>
<protein>
    <submittedName>
        <fullName evidence="1">Uncharacterized protein</fullName>
    </submittedName>
</protein>
<name>A0A919JA47_9ACTN</name>
<evidence type="ECO:0000313" key="1">
    <source>
        <dbReference type="EMBL" id="GIE16319.1"/>
    </source>
</evidence>
<accession>A0A919JA47</accession>
<proteinExistence type="predicted"/>
<sequence length="272" mass="30228">MVETREQPGHCINGTTCKAADPATRQGYPTSDPYCWTCLQDAERDIRGLVYDYLDLAQLQEPAMSQAINEKTRGSKEPPMPLAAQVDELQAEIVHAVSLWEHALRAVTHLHNPHTFAPLWRTTVYDHLNLTTGRVGLLKARGGATVQRAVGVIAPRLERLANLPAATVCPTGIESEPVPMCGWEAVQQLQNLHRRARAALGRTTRKFWIGGNCWTCHARQTAGEDGPLWRSEPKRPEDPMEVRCSACGAARPYPDYEAFMTTLEWPELEVAA</sequence>
<dbReference type="AlphaFoldDB" id="A0A919JA47"/>
<gene>
    <name evidence="1" type="ORF">Afe05nite_81590</name>
</gene>
<keyword evidence="2" id="KW-1185">Reference proteome</keyword>
<evidence type="ECO:0000313" key="2">
    <source>
        <dbReference type="Proteomes" id="UP000598174"/>
    </source>
</evidence>
<organism evidence="1 2">
    <name type="scientific">Paractinoplanes ferrugineus</name>
    <dbReference type="NCBI Taxonomy" id="113564"/>
    <lineage>
        <taxon>Bacteria</taxon>
        <taxon>Bacillati</taxon>
        <taxon>Actinomycetota</taxon>
        <taxon>Actinomycetes</taxon>
        <taxon>Micromonosporales</taxon>
        <taxon>Micromonosporaceae</taxon>
        <taxon>Paractinoplanes</taxon>
    </lineage>
</organism>
<dbReference type="EMBL" id="BOMM01000081">
    <property type="protein sequence ID" value="GIE16319.1"/>
    <property type="molecule type" value="Genomic_DNA"/>
</dbReference>
<reference evidence="1" key="1">
    <citation type="submission" date="2021-01" db="EMBL/GenBank/DDBJ databases">
        <title>Whole genome shotgun sequence of Actinoplanes ferrugineus NBRC 15555.</title>
        <authorList>
            <person name="Komaki H."/>
            <person name="Tamura T."/>
        </authorList>
    </citation>
    <scope>NUCLEOTIDE SEQUENCE</scope>
    <source>
        <strain evidence="1">NBRC 15555</strain>
    </source>
</reference>
<comment type="caution">
    <text evidence="1">The sequence shown here is derived from an EMBL/GenBank/DDBJ whole genome shotgun (WGS) entry which is preliminary data.</text>
</comment>